<dbReference type="Proteomes" id="UP001175261">
    <property type="component" value="Unassembled WGS sequence"/>
</dbReference>
<organism evidence="1 2">
    <name type="scientific">Sarocladium strictum</name>
    <name type="common">Black bundle disease fungus</name>
    <name type="synonym">Acremonium strictum</name>
    <dbReference type="NCBI Taxonomy" id="5046"/>
    <lineage>
        <taxon>Eukaryota</taxon>
        <taxon>Fungi</taxon>
        <taxon>Dikarya</taxon>
        <taxon>Ascomycota</taxon>
        <taxon>Pezizomycotina</taxon>
        <taxon>Sordariomycetes</taxon>
        <taxon>Hypocreomycetidae</taxon>
        <taxon>Hypocreales</taxon>
        <taxon>Sarocladiaceae</taxon>
        <taxon>Sarocladium</taxon>
    </lineage>
</organism>
<comment type="caution">
    <text evidence="1">The sequence shown here is derived from an EMBL/GenBank/DDBJ whole genome shotgun (WGS) entry which is preliminary data.</text>
</comment>
<proteinExistence type="predicted"/>
<name>A0AA39GSH7_SARSR</name>
<evidence type="ECO:0000313" key="2">
    <source>
        <dbReference type="Proteomes" id="UP001175261"/>
    </source>
</evidence>
<reference evidence="1" key="1">
    <citation type="submission" date="2022-10" db="EMBL/GenBank/DDBJ databases">
        <title>Determination and structural analysis of whole genome sequence of Sarocladium strictum F4-1.</title>
        <authorList>
            <person name="Hu L."/>
            <person name="Jiang Y."/>
        </authorList>
    </citation>
    <scope>NUCLEOTIDE SEQUENCE</scope>
    <source>
        <strain evidence="1">F4-1</strain>
    </source>
</reference>
<dbReference type="EMBL" id="JAPDFR010000001">
    <property type="protein sequence ID" value="KAK0392770.1"/>
    <property type="molecule type" value="Genomic_DNA"/>
</dbReference>
<evidence type="ECO:0000313" key="1">
    <source>
        <dbReference type="EMBL" id="KAK0392770.1"/>
    </source>
</evidence>
<accession>A0AA39GSH7</accession>
<dbReference type="AlphaFoldDB" id="A0AA39GSH7"/>
<gene>
    <name evidence="1" type="ORF">NLU13_2265</name>
</gene>
<sequence>MCLATYYQHKVCRHIWATITEPCGPGMGFFNCSSFCDGTTNATPRFYRTKSRPCPRCDLDGVYDRNTVRMVEAMGRGIKWGVGPDVEDWGIDCNLGSSRGRMCVIL</sequence>
<protein>
    <submittedName>
        <fullName evidence="1">Uncharacterized protein</fullName>
    </submittedName>
</protein>
<keyword evidence="2" id="KW-1185">Reference proteome</keyword>